<sequence length="431" mass="45283">MNKMRRRNSVWLIRDFRLLYGASALSHLGSNVTYVAIPLVAVMALDAQPGQIAALSALSTAAFLVIGLPAGAWVDRLPKRAVLVAADGIRAGLLISVPVAWWIDTLSIFQLYVVVLLTGCATVFFDVGSQSFLPDIVNRDRLVPANTAVVSLMAGANVAGRGIGGLAIQLFTAPLAVLGASLSYLASALGLTAVRHKTVPARKDANRRLRSDIADGLRHVFSSKELRALALTATLTNLGLQMINVMLPILFTRELRLPAGVLGAYLAAGGVGLLVGARCAPLLSKRFGMGRTLGLAGLFFAPATLAISLVGNGIWIWLASGGWVAATVKIGIDNVLGISLRQKMTPDNLLGRMNATFRFLLTSALALGSVLGGLIAEVFGLRMAICAGAILMAGAFMPVFASPIRKLSPTRLSSEPPREVRSTGTAKDPGD</sequence>
<evidence type="ECO:0000256" key="3">
    <source>
        <dbReference type="ARBA" id="ARBA00022475"/>
    </source>
</evidence>
<evidence type="ECO:0000313" key="11">
    <source>
        <dbReference type="Proteomes" id="UP001470023"/>
    </source>
</evidence>
<feature type="transmembrane region" description="Helical" evidence="8">
    <location>
        <begin position="166"/>
        <end position="194"/>
    </location>
</feature>
<keyword evidence="3" id="KW-1003">Cell membrane</keyword>
<evidence type="ECO:0000256" key="1">
    <source>
        <dbReference type="ARBA" id="ARBA00004651"/>
    </source>
</evidence>
<dbReference type="CDD" id="cd06173">
    <property type="entry name" value="MFS_MefA_like"/>
    <property type="match status" value="1"/>
</dbReference>
<keyword evidence="4 8" id="KW-0812">Transmembrane</keyword>
<proteinExistence type="predicted"/>
<feature type="transmembrane region" description="Helical" evidence="8">
    <location>
        <begin position="51"/>
        <end position="74"/>
    </location>
</feature>
<feature type="region of interest" description="Disordered" evidence="7">
    <location>
        <begin position="410"/>
        <end position="431"/>
    </location>
</feature>
<organism evidence="10 11">
    <name type="scientific">Streptomyces sp. 900105245</name>
    <dbReference type="NCBI Taxonomy" id="3154379"/>
    <lineage>
        <taxon>Bacteria</taxon>
        <taxon>Bacillati</taxon>
        <taxon>Actinomycetota</taxon>
        <taxon>Actinomycetes</taxon>
        <taxon>Kitasatosporales</taxon>
        <taxon>Streptomycetaceae</taxon>
        <taxon>Streptomyces</taxon>
    </lineage>
</organism>
<feature type="transmembrane region" description="Helical" evidence="8">
    <location>
        <begin position="357"/>
        <end position="375"/>
    </location>
</feature>
<feature type="transmembrane region" description="Helical" evidence="8">
    <location>
        <begin position="228"/>
        <end position="251"/>
    </location>
</feature>
<dbReference type="Proteomes" id="UP001470023">
    <property type="component" value="Unassembled WGS sequence"/>
</dbReference>
<evidence type="ECO:0000259" key="9">
    <source>
        <dbReference type="PROSITE" id="PS50850"/>
    </source>
</evidence>
<accession>A0ABV1ULJ4</accession>
<evidence type="ECO:0000256" key="4">
    <source>
        <dbReference type="ARBA" id="ARBA00022692"/>
    </source>
</evidence>
<dbReference type="InterPro" id="IPR010290">
    <property type="entry name" value="TM_effector"/>
</dbReference>
<dbReference type="Gene3D" id="1.20.1250.20">
    <property type="entry name" value="MFS general substrate transporter like domains"/>
    <property type="match status" value="1"/>
</dbReference>
<dbReference type="PANTHER" id="PTHR23513">
    <property type="entry name" value="INTEGRAL MEMBRANE EFFLUX PROTEIN-RELATED"/>
    <property type="match status" value="1"/>
</dbReference>
<dbReference type="InterPro" id="IPR036259">
    <property type="entry name" value="MFS_trans_sf"/>
</dbReference>
<keyword evidence="11" id="KW-1185">Reference proteome</keyword>
<dbReference type="PANTHER" id="PTHR23513:SF6">
    <property type="entry name" value="MAJOR FACILITATOR SUPERFAMILY ASSOCIATED DOMAIN-CONTAINING PROTEIN"/>
    <property type="match status" value="1"/>
</dbReference>
<evidence type="ECO:0000256" key="2">
    <source>
        <dbReference type="ARBA" id="ARBA00022448"/>
    </source>
</evidence>
<evidence type="ECO:0000256" key="6">
    <source>
        <dbReference type="ARBA" id="ARBA00023136"/>
    </source>
</evidence>
<feature type="transmembrane region" description="Helical" evidence="8">
    <location>
        <begin position="289"/>
        <end position="308"/>
    </location>
</feature>
<protein>
    <submittedName>
        <fullName evidence="10">MFS transporter</fullName>
    </submittedName>
</protein>
<feature type="transmembrane region" description="Helical" evidence="8">
    <location>
        <begin position="381"/>
        <end position="401"/>
    </location>
</feature>
<gene>
    <name evidence="10" type="ORF">ABT272_44835</name>
</gene>
<keyword evidence="6 8" id="KW-0472">Membrane</keyword>
<feature type="domain" description="Major facilitator superfamily (MFS) profile" evidence="9">
    <location>
        <begin position="225"/>
        <end position="431"/>
    </location>
</feature>
<feature type="transmembrane region" description="Helical" evidence="8">
    <location>
        <begin position="257"/>
        <end position="277"/>
    </location>
</feature>
<feature type="transmembrane region" description="Helical" evidence="8">
    <location>
        <begin position="109"/>
        <end position="129"/>
    </location>
</feature>
<keyword evidence="2" id="KW-0813">Transport</keyword>
<name>A0ABV1ULJ4_9ACTN</name>
<dbReference type="SUPFAM" id="SSF103473">
    <property type="entry name" value="MFS general substrate transporter"/>
    <property type="match status" value="1"/>
</dbReference>
<feature type="transmembrane region" description="Helical" evidence="8">
    <location>
        <begin position="20"/>
        <end position="45"/>
    </location>
</feature>
<comment type="caution">
    <text evidence="10">The sequence shown here is derived from an EMBL/GenBank/DDBJ whole genome shotgun (WGS) entry which is preliminary data.</text>
</comment>
<feature type="transmembrane region" description="Helical" evidence="8">
    <location>
        <begin position="141"/>
        <end position="160"/>
    </location>
</feature>
<reference evidence="10 11" key="1">
    <citation type="submission" date="2024-06" db="EMBL/GenBank/DDBJ databases">
        <title>The Natural Products Discovery Center: Release of the First 8490 Sequenced Strains for Exploring Actinobacteria Biosynthetic Diversity.</title>
        <authorList>
            <person name="Kalkreuter E."/>
            <person name="Kautsar S.A."/>
            <person name="Yang D."/>
            <person name="Bader C.D."/>
            <person name="Teijaro C.N."/>
            <person name="Fluegel L."/>
            <person name="Davis C.M."/>
            <person name="Simpson J.R."/>
            <person name="Lauterbach L."/>
            <person name="Steele A.D."/>
            <person name="Gui C."/>
            <person name="Meng S."/>
            <person name="Li G."/>
            <person name="Viehrig K."/>
            <person name="Ye F."/>
            <person name="Su P."/>
            <person name="Kiefer A.F."/>
            <person name="Nichols A."/>
            <person name="Cepeda A.J."/>
            <person name="Yan W."/>
            <person name="Fan B."/>
            <person name="Jiang Y."/>
            <person name="Adhikari A."/>
            <person name="Zheng C.-J."/>
            <person name="Schuster L."/>
            <person name="Cowan T.M."/>
            <person name="Smanski M.J."/>
            <person name="Chevrette M.G."/>
            <person name="De Carvalho L.P.S."/>
            <person name="Shen B."/>
        </authorList>
    </citation>
    <scope>NUCLEOTIDE SEQUENCE [LARGE SCALE GENOMIC DNA]</scope>
    <source>
        <strain evidence="10 11">NPDC001166</strain>
    </source>
</reference>
<evidence type="ECO:0000256" key="8">
    <source>
        <dbReference type="SAM" id="Phobius"/>
    </source>
</evidence>
<keyword evidence="5 8" id="KW-1133">Transmembrane helix</keyword>
<dbReference type="PROSITE" id="PS50850">
    <property type="entry name" value="MFS"/>
    <property type="match status" value="1"/>
</dbReference>
<evidence type="ECO:0000256" key="5">
    <source>
        <dbReference type="ARBA" id="ARBA00022989"/>
    </source>
</evidence>
<dbReference type="InterPro" id="IPR020846">
    <property type="entry name" value="MFS_dom"/>
</dbReference>
<dbReference type="EMBL" id="JBEPAZ010000149">
    <property type="protein sequence ID" value="MER6434613.1"/>
    <property type="molecule type" value="Genomic_DNA"/>
</dbReference>
<dbReference type="Pfam" id="PF05977">
    <property type="entry name" value="MFS_3"/>
    <property type="match status" value="1"/>
</dbReference>
<evidence type="ECO:0000256" key="7">
    <source>
        <dbReference type="SAM" id="MobiDB-lite"/>
    </source>
</evidence>
<feature type="transmembrane region" description="Helical" evidence="8">
    <location>
        <begin position="81"/>
        <end position="103"/>
    </location>
</feature>
<dbReference type="RefSeq" id="WP_352066418.1">
    <property type="nucleotide sequence ID" value="NZ_JBEPAZ010000149.1"/>
</dbReference>
<comment type="subcellular location">
    <subcellularLocation>
        <location evidence="1">Cell membrane</location>
        <topology evidence="1">Multi-pass membrane protein</topology>
    </subcellularLocation>
</comment>
<evidence type="ECO:0000313" key="10">
    <source>
        <dbReference type="EMBL" id="MER6434613.1"/>
    </source>
</evidence>